<keyword evidence="2" id="KW-1185">Reference proteome</keyword>
<dbReference type="STRING" id="1094619.G4Z9K0"/>
<accession>G4Z9K0</accession>
<evidence type="ECO:0000313" key="1">
    <source>
        <dbReference type="EMBL" id="EGZ22632.1"/>
    </source>
</evidence>
<protein>
    <submittedName>
        <fullName evidence="1">Uncharacterized protein</fullName>
    </submittedName>
</protein>
<sequence>MMDEAVDVGNGLYGPDVVLEQMERYSTYMRFIHLAGKIDTMVKADDSVLVSTKFSVKLQVLRSTIEKVFPHIMTNESVVAQLIGQELLVEGRAMFLFNAAGKCFKLSVDADLVKAFMMLLNDLDAVETLLARALIADNAMIGFVRESSEPDDEEKMAITCQPGVDSVTA</sequence>
<proteinExistence type="predicted"/>
<dbReference type="AlphaFoldDB" id="G4Z9K0"/>
<dbReference type="GeneID" id="20640138"/>
<dbReference type="InParanoid" id="G4Z9K0"/>
<dbReference type="RefSeq" id="XP_009525349.1">
    <property type="nucleotide sequence ID" value="XM_009527054.1"/>
</dbReference>
<reference evidence="1 2" key="1">
    <citation type="journal article" date="2006" name="Science">
        <title>Phytophthora genome sequences uncover evolutionary origins and mechanisms of pathogenesis.</title>
        <authorList>
            <person name="Tyler B.M."/>
            <person name="Tripathy S."/>
            <person name="Zhang X."/>
            <person name="Dehal P."/>
            <person name="Jiang R.H."/>
            <person name="Aerts A."/>
            <person name="Arredondo F.D."/>
            <person name="Baxter L."/>
            <person name="Bensasson D."/>
            <person name="Beynon J.L."/>
            <person name="Chapman J."/>
            <person name="Damasceno C.M."/>
            <person name="Dorrance A.E."/>
            <person name="Dou D."/>
            <person name="Dickerman A.W."/>
            <person name="Dubchak I.L."/>
            <person name="Garbelotto M."/>
            <person name="Gijzen M."/>
            <person name="Gordon S.G."/>
            <person name="Govers F."/>
            <person name="Grunwald N.J."/>
            <person name="Huang W."/>
            <person name="Ivors K.L."/>
            <person name="Jones R.W."/>
            <person name="Kamoun S."/>
            <person name="Krampis K."/>
            <person name="Lamour K.H."/>
            <person name="Lee M.K."/>
            <person name="McDonald W.H."/>
            <person name="Medina M."/>
            <person name="Meijer H.J."/>
            <person name="Nordberg E.K."/>
            <person name="Maclean D.J."/>
            <person name="Ospina-Giraldo M.D."/>
            <person name="Morris P.F."/>
            <person name="Phuntumart V."/>
            <person name="Putnam N.H."/>
            <person name="Rash S."/>
            <person name="Rose J.K."/>
            <person name="Sakihama Y."/>
            <person name="Salamov A.A."/>
            <person name="Savidor A."/>
            <person name="Scheuring C.F."/>
            <person name="Smith B.M."/>
            <person name="Sobral B.W."/>
            <person name="Terry A."/>
            <person name="Torto-Alalibo T.A."/>
            <person name="Win J."/>
            <person name="Xu Z."/>
            <person name="Zhang H."/>
            <person name="Grigoriev I.V."/>
            <person name="Rokhsar D.S."/>
            <person name="Boore J.L."/>
        </authorList>
    </citation>
    <scope>NUCLEOTIDE SEQUENCE [LARGE SCALE GENOMIC DNA]</scope>
    <source>
        <strain evidence="1 2">P6497</strain>
    </source>
</reference>
<organism evidence="1 2">
    <name type="scientific">Phytophthora sojae (strain P6497)</name>
    <name type="common">Soybean stem and root rot agent</name>
    <name type="synonym">Phytophthora megasperma f. sp. glycines</name>
    <dbReference type="NCBI Taxonomy" id="1094619"/>
    <lineage>
        <taxon>Eukaryota</taxon>
        <taxon>Sar</taxon>
        <taxon>Stramenopiles</taxon>
        <taxon>Oomycota</taxon>
        <taxon>Peronosporomycetes</taxon>
        <taxon>Peronosporales</taxon>
        <taxon>Peronosporaceae</taxon>
        <taxon>Phytophthora</taxon>
    </lineage>
</organism>
<dbReference type="EMBL" id="JH159153">
    <property type="protein sequence ID" value="EGZ22632.1"/>
    <property type="molecule type" value="Genomic_DNA"/>
</dbReference>
<dbReference type="KEGG" id="psoj:PHYSODRAFT_285757"/>
<dbReference type="Proteomes" id="UP000002640">
    <property type="component" value="Unassembled WGS sequence"/>
</dbReference>
<name>G4Z9K0_PHYSP</name>
<evidence type="ECO:0000313" key="2">
    <source>
        <dbReference type="Proteomes" id="UP000002640"/>
    </source>
</evidence>
<gene>
    <name evidence="1" type="ORF">PHYSODRAFT_285757</name>
</gene>